<dbReference type="EMBL" id="JAPDOD010000042">
    <property type="protein sequence ID" value="MDA0165143.1"/>
    <property type="molecule type" value="Genomic_DNA"/>
</dbReference>
<dbReference type="GO" id="GO:0008270">
    <property type="term" value="F:zinc ion binding"/>
    <property type="evidence" value="ECO:0007669"/>
    <property type="project" value="TreeGrafter"/>
</dbReference>
<evidence type="ECO:0000256" key="2">
    <source>
        <dbReference type="ARBA" id="ARBA00023315"/>
    </source>
</evidence>
<proteinExistence type="predicted"/>
<dbReference type="RefSeq" id="WP_270044400.1">
    <property type="nucleotide sequence ID" value="NZ_JAPDOD010000042.1"/>
</dbReference>
<dbReference type="GO" id="GO:0016603">
    <property type="term" value="F:glutaminyl-peptide cyclotransferase activity"/>
    <property type="evidence" value="ECO:0007669"/>
    <property type="project" value="TreeGrafter"/>
</dbReference>
<keyword evidence="5" id="KW-1185">Reference proteome</keyword>
<dbReference type="Proteomes" id="UP001149140">
    <property type="component" value="Unassembled WGS sequence"/>
</dbReference>
<dbReference type="Gene3D" id="3.40.630.10">
    <property type="entry name" value="Zn peptidases"/>
    <property type="match status" value="1"/>
</dbReference>
<organism evidence="4 5">
    <name type="scientific">Solirubrobacter ginsenosidimutans</name>
    <dbReference type="NCBI Taxonomy" id="490573"/>
    <lineage>
        <taxon>Bacteria</taxon>
        <taxon>Bacillati</taxon>
        <taxon>Actinomycetota</taxon>
        <taxon>Thermoleophilia</taxon>
        <taxon>Solirubrobacterales</taxon>
        <taxon>Solirubrobacteraceae</taxon>
        <taxon>Solirubrobacter</taxon>
    </lineage>
</organism>
<gene>
    <name evidence="4" type="ORF">OM076_33045</name>
</gene>
<sequence length="297" mass="31689">MLAAIACVFVLGACGGSSDPQPAAQTSAPTAEQVVATPEATAATKVNRFDGDRAWKTLEYQVNLGPRPAGSAKSKELAAYIKAHLPNSHIEPVAGGLQNVVGKIPGKGKPIVLSAHYDTKDIPDFVGANDGAGGTAQMLEIARVMKTMKRPKNASPIWFVAFDGEEATDDNDFLGTGVRGSKAFAKKYAKRIKELVLLDFVANKNLAIPYEQSSDASMWADLREAAERVGSDSAFPDTQQGTVEDDHTPFLQAGVPAIDLIDFNFPCWHKPCDDLTAVSKASLDKSGEAVLEFLRAR</sequence>
<dbReference type="Pfam" id="PF04389">
    <property type="entry name" value="Peptidase_M28"/>
    <property type="match status" value="1"/>
</dbReference>
<dbReference type="InterPro" id="IPR040234">
    <property type="entry name" value="QC/QCL"/>
</dbReference>
<dbReference type="InterPro" id="IPR007484">
    <property type="entry name" value="Peptidase_M28"/>
</dbReference>
<dbReference type="PANTHER" id="PTHR12283:SF6">
    <property type="entry name" value="GLUTAMINYL-PEPTIDE CYCLOTRANSFERASE-RELATED"/>
    <property type="match status" value="1"/>
</dbReference>
<keyword evidence="1" id="KW-0808">Transferase</keyword>
<evidence type="ECO:0000256" key="1">
    <source>
        <dbReference type="ARBA" id="ARBA00022679"/>
    </source>
</evidence>
<dbReference type="PANTHER" id="PTHR12283">
    <property type="entry name" value="GLUTAMINYL-PEPTIDE CYCLOTRANSFERASE"/>
    <property type="match status" value="1"/>
</dbReference>
<feature type="domain" description="Peptidase M28" evidence="3">
    <location>
        <begin position="99"/>
        <end position="293"/>
    </location>
</feature>
<evidence type="ECO:0000313" key="5">
    <source>
        <dbReference type="Proteomes" id="UP001149140"/>
    </source>
</evidence>
<name>A0A9X3N5C0_9ACTN</name>
<protein>
    <submittedName>
        <fullName evidence="4">M28 family metallopeptidase</fullName>
    </submittedName>
</protein>
<keyword evidence="2" id="KW-0012">Acyltransferase</keyword>
<evidence type="ECO:0000313" key="4">
    <source>
        <dbReference type="EMBL" id="MDA0165143.1"/>
    </source>
</evidence>
<evidence type="ECO:0000259" key="3">
    <source>
        <dbReference type="Pfam" id="PF04389"/>
    </source>
</evidence>
<accession>A0A9X3N5C0</accession>
<comment type="caution">
    <text evidence="4">The sequence shown here is derived from an EMBL/GenBank/DDBJ whole genome shotgun (WGS) entry which is preliminary data.</text>
</comment>
<dbReference type="SUPFAM" id="SSF53187">
    <property type="entry name" value="Zn-dependent exopeptidases"/>
    <property type="match status" value="1"/>
</dbReference>
<reference evidence="4" key="1">
    <citation type="submission" date="2022-10" db="EMBL/GenBank/DDBJ databases">
        <title>The WGS of Solirubrobacter ginsenosidimutans DSM 21036.</title>
        <authorList>
            <person name="Jiang Z."/>
        </authorList>
    </citation>
    <scope>NUCLEOTIDE SEQUENCE</scope>
    <source>
        <strain evidence="4">DSM 21036</strain>
    </source>
</reference>
<dbReference type="AlphaFoldDB" id="A0A9X3N5C0"/>